<dbReference type="GO" id="GO:0005634">
    <property type="term" value="C:nucleus"/>
    <property type="evidence" value="ECO:0007669"/>
    <property type="project" value="UniProtKB-SubCell"/>
</dbReference>
<dbReference type="Pfam" id="PF13912">
    <property type="entry name" value="zf-C2H2_6"/>
    <property type="match status" value="2"/>
</dbReference>
<dbReference type="PROSITE" id="PS00028">
    <property type="entry name" value="ZINC_FINGER_C2H2_1"/>
    <property type="match status" value="2"/>
</dbReference>
<dbReference type="GO" id="GO:0008270">
    <property type="term" value="F:zinc ion binding"/>
    <property type="evidence" value="ECO:0007669"/>
    <property type="project" value="UniProtKB-KW"/>
</dbReference>
<dbReference type="InterPro" id="IPR036236">
    <property type="entry name" value="Znf_C2H2_sf"/>
</dbReference>
<evidence type="ECO:0000256" key="5">
    <source>
        <dbReference type="ARBA" id="ARBA00022833"/>
    </source>
</evidence>
<dbReference type="AlphaFoldDB" id="A0A2P2JUI3"/>
<organism evidence="11">
    <name type="scientific">Rhizophora mucronata</name>
    <name type="common">Asiatic mangrove</name>
    <dbReference type="NCBI Taxonomy" id="61149"/>
    <lineage>
        <taxon>Eukaryota</taxon>
        <taxon>Viridiplantae</taxon>
        <taxon>Streptophyta</taxon>
        <taxon>Embryophyta</taxon>
        <taxon>Tracheophyta</taxon>
        <taxon>Spermatophyta</taxon>
        <taxon>Magnoliopsida</taxon>
        <taxon>eudicotyledons</taxon>
        <taxon>Gunneridae</taxon>
        <taxon>Pentapetalae</taxon>
        <taxon>rosids</taxon>
        <taxon>fabids</taxon>
        <taxon>Malpighiales</taxon>
        <taxon>Rhizophoraceae</taxon>
        <taxon>Rhizophora</taxon>
    </lineage>
</organism>
<evidence type="ECO:0000256" key="6">
    <source>
        <dbReference type="ARBA" id="ARBA00023015"/>
    </source>
</evidence>
<dbReference type="PANTHER" id="PTHR26374:SF425">
    <property type="entry name" value="C2H2-TYPE ZINC FINGER PROTEIN"/>
    <property type="match status" value="1"/>
</dbReference>
<feature type="domain" description="C2H2-type" evidence="10">
    <location>
        <begin position="47"/>
        <end position="74"/>
    </location>
</feature>
<dbReference type="SMART" id="SM00355">
    <property type="entry name" value="ZnF_C2H2"/>
    <property type="match status" value="2"/>
</dbReference>
<keyword evidence="4 9" id="KW-0863">Zinc-finger</keyword>
<keyword evidence="3" id="KW-0677">Repeat</keyword>
<keyword evidence="5" id="KW-0862">Zinc</keyword>
<evidence type="ECO:0000256" key="9">
    <source>
        <dbReference type="PROSITE-ProRule" id="PRU00042"/>
    </source>
</evidence>
<dbReference type="Gene3D" id="3.30.160.60">
    <property type="entry name" value="Classic Zinc Finger"/>
    <property type="match status" value="1"/>
</dbReference>
<evidence type="ECO:0000256" key="1">
    <source>
        <dbReference type="ARBA" id="ARBA00004123"/>
    </source>
</evidence>
<feature type="domain" description="C2H2-type" evidence="10">
    <location>
        <begin position="136"/>
        <end position="163"/>
    </location>
</feature>
<evidence type="ECO:0000256" key="7">
    <source>
        <dbReference type="ARBA" id="ARBA00023163"/>
    </source>
</evidence>
<dbReference type="SUPFAM" id="SSF57667">
    <property type="entry name" value="beta-beta-alpha zinc fingers"/>
    <property type="match status" value="1"/>
</dbReference>
<evidence type="ECO:0000259" key="10">
    <source>
        <dbReference type="PROSITE" id="PS50157"/>
    </source>
</evidence>
<dbReference type="InterPro" id="IPR013087">
    <property type="entry name" value="Znf_C2H2_type"/>
</dbReference>
<keyword evidence="7" id="KW-0804">Transcription</keyword>
<sequence length="228" mass="24997">MANCLILLAQGEGPKPTVTETAEKFSPGDFSGTVAVPTATRTGFYVYYCKTCKRSFPSFQALGGHRATHHRKPKATVVEEKKDPVVLPMNDHPDEDCHPNKSCSLDDPISHQIASSNDDNSNKSKIFRGKMAKKTHECSICGSQFTSGQALGGHMRRHRASAGNHMSAIIESVKTGEIKPRKILPLDLNLPAPENDDHHDPETETNFQFASKQQALVFSAPALVDCHY</sequence>
<evidence type="ECO:0000256" key="3">
    <source>
        <dbReference type="ARBA" id="ARBA00022737"/>
    </source>
</evidence>
<evidence type="ECO:0000256" key="8">
    <source>
        <dbReference type="ARBA" id="ARBA00023242"/>
    </source>
</evidence>
<keyword evidence="8" id="KW-0539">Nucleus</keyword>
<evidence type="ECO:0000256" key="2">
    <source>
        <dbReference type="ARBA" id="ARBA00022723"/>
    </source>
</evidence>
<dbReference type="EMBL" id="GGEC01016637">
    <property type="protein sequence ID" value="MBW97120.1"/>
    <property type="molecule type" value="Transcribed_RNA"/>
</dbReference>
<evidence type="ECO:0000313" key="11">
    <source>
        <dbReference type="EMBL" id="MBW97120.1"/>
    </source>
</evidence>
<dbReference type="PROSITE" id="PS50157">
    <property type="entry name" value="ZINC_FINGER_C2H2_2"/>
    <property type="match status" value="2"/>
</dbReference>
<comment type="subcellular location">
    <subcellularLocation>
        <location evidence="1">Nucleus</location>
    </subcellularLocation>
</comment>
<protein>
    <submittedName>
        <fullName evidence="11">Zinc finger protein ZAT5</fullName>
    </submittedName>
</protein>
<dbReference type="PANTHER" id="PTHR26374">
    <property type="entry name" value="ZINC FINGER PROTEIN ZAT5"/>
    <property type="match status" value="1"/>
</dbReference>
<accession>A0A2P2JUI3</accession>
<keyword evidence="2" id="KW-0479">Metal-binding</keyword>
<name>A0A2P2JUI3_RHIMU</name>
<reference evidence="11" key="1">
    <citation type="submission" date="2018-02" db="EMBL/GenBank/DDBJ databases">
        <title>Rhizophora mucronata_Transcriptome.</title>
        <authorList>
            <person name="Meera S.P."/>
            <person name="Sreeshan A."/>
            <person name="Augustine A."/>
        </authorList>
    </citation>
    <scope>NUCLEOTIDE SEQUENCE</scope>
    <source>
        <tissue evidence="11">Leaf</tissue>
    </source>
</reference>
<keyword evidence="6" id="KW-0805">Transcription regulation</keyword>
<proteinExistence type="predicted"/>
<evidence type="ECO:0000256" key="4">
    <source>
        <dbReference type="ARBA" id="ARBA00022771"/>
    </source>
</evidence>